<keyword evidence="12" id="KW-1185">Reference proteome</keyword>
<sequence length="176" mass="20375">MHPQNYKFYLTLNQLLVEMDGFNNTVHIMVIAATNRIDTLDSALLRPGRFDRIVYVPLPDVGGRKKILEIYVKKIKSNLTSTDIEKMAKLTPGFSGADLENIVNEATILATRNNKSFVTVHEFYEARDKVSMGPERKSNGNCYNNNKCFLFFSMLYYSLTYSLLCFCFFFFCFFLF</sequence>
<dbReference type="GO" id="GO:0016887">
    <property type="term" value="F:ATP hydrolysis activity"/>
    <property type="evidence" value="ECO:0007669"/>
    <property type="project" value="InterPro"/>
</dbReference>
<evidence type="ECO:0000313" key="11">
    <source>
        <dbReference type="Ensembl" id="ENSPTEP00000011544.1"/>
    </source>
</evidence>
<keyword evidence="6" id="KW-0378">Hydrolase</keyword>
<evidence type="ECO:0000256" key="7">
    <source>
        <dbReference type="RuleBase" id="RU003651"/>
    </source>
</evidence>
<keyword evidence="8" id="KW-0472">Membrane</keyword>
<evidence type="ECO:0000256" key="8">
    <source>
        <dbReference type="SAM" id="Phobius"/>
    </source>
</evidence>
<comment type="cofactor">
    <cofactor evidence="1">
        <name>Zn(2+)</name>
        <dbReference type="ChEBI" id="CHEBI:29105"/>
    </cofactor>
</comment>
<keyword evidence="8" id="KW-0812">Transmembrane</keyword>
<dbReference type="GO" id="GO:0046872">
    <property type="term" value="F:metal ion binding"/>
    <property type="evidence" value="ECO:0007669"/>
    <property type="project" value="UniProtKB-KW"/>
</dbReference>
<reference evidence="11" key="2">
    <citation type="submission" date="2025-09" db="UniProtKB">
        <authorList>
            <consortium name="Ensembl"/>
        </authorList>
    </citation>
    <scope>IDENTIFICATION</scope>
</reference>
<evidence type="ECO:0000256" key="2">
    <source>
        <dbReference type="ARBA" id="ARBA00010044"/>
    </source>
</evidence>
<dbReference type="InterPro" id="IPR041569">
    <property type="entry name" value="AAA_lid_3"/>
</dbReference>
<comment type="similarity">
    <text evidence="2">In the C-terminal section; belongs to the peptidase M41 family.</text>
</comment>
<keyword evidence="5" id="KW-0862">Zinc</keyword>
<dbReference type="InterPro" id="IPR003960">
    <property type="entry name" value="ATPase_AAA_CS"/>
</dbReference>
<dbReference type="AlphaFoldDB" id="A0A8C9H3Q2"/>
<dbReference type="GO" id="GO:0006508">
    <property type="term" value="P:proteolysis"/>
    <property type="evidence" value="ECO:0007669"/>
    <property type="project" value="TreeGrafter"/>
</dbReference>
<dbReference type="GO" id="GO:0008237">
    <property type="term" value="F:metallopeptidase activity"/>
    <property type="evidence" value="ECO:0007669"/>
    <property type="project" value="UniProtKB-KW"/>
</dbReference>
<keyword evidence="7" id="KW-0547">Nucleotide-binding</keyword>
<evidence type="ECO:0000256" key="6">
    <source>
        <dbReference type="ARBA" id="ARBA00023049"/>
    </source>
</evidence>
<keyword evidence="8" id="KW-1133">Transmembrane helix</keyword>
<name>A0A8C9H3Q2_9PRIM</name>
<evidence type="ECO:0000313" key="12">
    <source>
        <dbReference type="Proteomes" id="UP000694416"/>
    </source>
</evidence>
<dbReference type="Ensembl" id="ENSPTET00000017427.1">
    <property type="protein sequence ID" value="ENSPTEP00000011544.1"/>
    <property type="gene ID" value="ENSPTEG00000013011.1"/>
</dbReference>
<dbReference type="SUPFAM" id="SSF52540">
    <property type="entry name" value="P-loop containing nucleoside triphosphate hydrolases"/>
    <property type="match status" value="1"/>
</dbReference>
<evidence type="ECO:0000259" key="10">
    <source>
        <dbReference type="Pfam" id="PF17862"/>
    </source>
</evidence>
<evidence type="ECO:0000256" key="5">
    <source>
        <dbReference type="ARBA" id="ARBA00022833"/>
    </source>
</evidence>
<accession>A0A8C9H3Q2</accession>
<organism evidence="11 12">
    <name type="scientific">Piliocolobus tephrosceles</name>
    <name type="common">Ugandan red Colobus</name>
    <dbReference type="NCBI Taxonomy" id="591936"/>
    <lineage>
        <taxon>Eukaryota</taxon>
        <taxon>Metazoa</taxon>
        <taxon>Chordata</taxon>
        <taxon>Craniata</taxon>
        <taxon>Vertebrata</taxon>
        <taxon>Euteleostomi</taxon>
        <taxon>Mammalia</taxon>
        <taxon>Eutheria</taxon>
        <taxon>Euarchontoglires</taxon>
        <taxon>Primates</taxon>
        <taxon>Haplorrhini</taxon>
        <taxon>Catarrhini</taxon>
        <taxon>Cercopithecidae</taxon>
        <taxon>Colobinae</taxon>
        <taxon>Piliocolobus</taxon>
    </lineage>
</organism>
<dbReference type="Pfam" id="PF00004">
    <property type="entry name" value="AAA"/>
    <property type="match status" value="1"/>
</dbReference>
<dbReference type="PANTHER" id="PTHR23076:SF97">
    <property type="entry name" value="ATP-DEPENDENT ZINC METALLOPROTEASE YME1L1"/>
    <property type="match status" value="1"/>
</dbReference>
<keyword evidence="7" id="KW-0067">ATP-binding</keyword>
<dbReference type="FunFam" id="1.10.8.60:FF:000001">
    <property type="entry name" value="ATP-dependent zinc metalloprotease FtsH"/>
    <property type="match status" value="1"/>
</dbReference>
<dbReference type="Gene3D" id="3.40.50.300">
    <property type="entry name" value="P-loop containing nucleotide triphosphate hydrolases"/>
    <property type="match status" value="1"/>
</dbReference>
<keyword evidence="6" id="KW-0645">Protease</keyword>
<dbReference type="Proteomes" id="UP000694416">
    <property type="component" value="Unplaced"/>
</dbReference>
<comment type="similarity">
    <text evidence="3">In the N-terminal section; belongs to the AAA ATPase family.</text>
</comment>
<evidence type="ECO:0000256" key="3">
    <source>
        <dbReference type="ARBA" id="ARBA00010550"/>
    </source>
</evidence>
<evidence type="ECO:0000256" key="1">
    <source>
        <dbReference type="ARBA" id="ARBA00001947"/>
    </source>
</evidence>
<feature type="domain" description="AAA ATPase AAA+ lid" evidence="10">
    <location>
        <begin position="83"/>
        <end position="122"/>
    </location>
</feature>
<dbReference type="InterPro" id="IPR003959">
    <property type="entry name" value="ATPase_AAA_core"/>
</dbReference>
<feature type="transmembrane region" description="Helical" evidence="8">
    <location>
        <begin position="149"/>
        <end position="175"/>
    </location>
</feature>
<dbReference type="PANTHER" id="PTHR23076">
    <property type="entry name" value="METALLOPROTEASE M41 FTSH"/>
    <property type="match status" value="1"/>
</dbReference>
<feature type="domain" description="ATPase AAA-type core" evidence="9">
    <location>
        <begin position="11"/>
        <end position="58"/>
    </location>
</feature>
<dbReference type="InterPro" id="IPR027417">
    <property type="entry name" value="P-loop_NTPase"/>
</dbReference>
<proteinExistence type="inferred from homology"/>
<evidence type="ECO:0000256" key="4">
    <source>
        <dbReference type="ARBA" id="ARBA00022723"/>
    </source>
</evidence>
<keyword evidence="6" id="KW-0482">Metalloprotease</keyword>
<dbReference type="PROSITE" id="PS00674">
    <property type="entry name" value="AAA"/>
    <property type="match status" value="1"/>
</dbReference>
<protein>
    <submittedName>
        <fullName evidence="11">Uncharacterized protein</fullName>
    </submittedName>
</protein>
<dbReference type="Gene3D" id="1.10.8.60">
    <property type="match status" value="1"/>
</dbReference>
<reference evidence="11" key="1">
    <citation type="submission" date="2025-08" db="UniProtKB">
        <authorList>
            <consortium name="Ensembl"/>
        </authorList>
    </citation>
    <scope>IDENTIFICATION</scope>
</reference>
<evidence type="ECO:0000259" key="9">
    <source>
        <dbReference type="Pfam" id="PF00004"/>
    </source>
</evidence>
<dbReference type="GO" id="GO:0005524">
    <property type="term" value="F:ATP binding"/>
    <property type="evidence" value="ECO:0007669"/>
    <property type="project" value="UniProtKB-KW"/>
</dbReference>
<comment type="similarity">
    <text evidence="7">Belongs to the AAA ATPase family.</text>
</comment>
<dbReference type="GO" id="GO:0004176">
    <property type="term" value="F:ATP-dependent peptidase activity"/>
    <property type="evidence" value="ECO:0007669"/>
    <property type="project" value="TreeGrafter"/>
</dbReference>
<dbReference type="Pfam" id="PF17862">
    <property type="entry name" value="AAA_lid_3"/>
    <property type="match status" value="1"/>
</dbReference>
<dbReference type="GO" id="GO:0005739">
    <property type="term" value="C:mitochondrion"/>
    <property type="evidence" value="ECO:0007669"/>
    <property type="project" value="TreeGrafter"/>
</dbReference>
<keyword evidence="4" id="KW-0479">Metal-binding</keyword>